<organism evidence="3 4">
    <name type="scientific">Sphaerisporangium album</name>
    <dbReference type="NCBI Taxonomy" id="509200"/>
    <lineage>
        <taxon>Bacteria</taxon>
        <taxon>Bacillati</taxon>
        <taxon>Actinomycetota</taxon>
        <taxon>Actinomycetes</taxon>
        <taxon>Streptosporangiales</taxon>
        <taxon>Streptosporangiaceae</taxon>
        <taxon>Sphaerisporangium</taxon>
    </lineage>
</organism>
<dbReference type="AlphaFoldDB" id="A0A367FD74"/>
<dbReference type="OrthoDB" id="3830374at2"/>
<keyword evidence="4" id="KW-1185">Reference proteome</keyword>
<name>A0A367FD74_9ACTN</name>
<dbReference type="InterPro" id="IPR009061">
    <property type="entry name" value="DNA-bd_dom_put_sf"/>
</dbReference>
<evidence type="ECO:0000256" key="1">
    <source>
        <dbReference type="SAM" id="MobiDB-lite"/>
    </source>
</evidence>
<dbReference type="Pfam" id="PF13411">
    <property type="entry name" value="MerR_1"/>
    <property type="match status" value="1"/>
</dbReference>
<dbReference type="SUPFAM" id="SSF46955">
    <property type="entry name" value="Putative DNA-binding domain"/>
    <property type="match status" value="1"/>
</dbReference>
<dbReference type="EMBL" id="QOIL01000014">
    <property type="protein sequence ID" value="RCG28318.1"/>
    <property type="molecule type" value="Genomic_DNA"/>
</dbReference>
<dbReference type="GO" id="GO:0006355">
    <property type="term" value="P:regulation of DNA-templated transcription"/>
    <property type="evidence" value="ECO:0007669"/>
    <property type="project" value="InterPro"/>
</dbReference>
<dbReference type="Proteomes" id="UP000253094">
    <property type="component" value="Unassembled WGS sequence"/>
</dbReference>
<proteinExistence type="predicted"/>
<dbReference type="Gene3D" id="1.10.1660.10">
    <property type="match status" value="1"/>
</dbReference>
<accession>A0A367FD74</accession>
<feature type="compositionally biased region" description="Pro residues" evidence="1">
    <location>
        <begin position="141"/>
        <end position="152"/>
    </location>
</feature>
<feature type="region of interest" description="Disordered" evidence="1">
    <location>
        <begin position="107"/>
        <end position="157"/>
    </location>
</feature>
<evidence type="ECO:0000313" key="3">
    <source>
        <dbReference type="EMBL" id="RCG28318.1"/>
    </source>
</evidence>
<comment type="caution">
    <text evidence="3">The sequence shown here is derived from an EMBL/GenBank/DDBJ whole genome shotgun (WGS) entry which is preliminary data.</text>
</comment>
<dbReference type="RefSeq" id="WP_114031230.1">
    <property type="nucleotide sequence ID" value="NZ_QOIL01000014.1"/>
</dbReference>
<gene>
    <name evidence="3" type="ORF">DQ384_24685</name>
</gene>
<dbReference type="GO" id="GO:0003677">
    <property type="term" value="F:DNA binding"/>
    <property type="evidence" value="ECO:0007669"/>
    <property type="project" value="InterPro"/>
</dbReference>
<evidence type="ECO:0000313" key="4">
    <source>
        <dbReference type="Proteomes" id="UP000253094"/>
    </source>
</evidence>
<dbReference type="SMART" id="SM00422">
    <property type="entry name" value="HTH_MERR"/>
    <property type="match status" value="1"/>
</dbReference>
<reference evidence="3 4" key="1">
    <citation type="submission" date="2018-06" db="EMBL/GenBank/DDBJ databases">
        <title>Sphaerisporangium craniellae sp. nov., isolated from a marine sponge in the South China Sea.</title>
        <authorList>
            <person name="Li L."/>
        </authorList>
    </citation>
    <scope>NUCLEOTIDE SEQUENCE [LARGE SCALE GENOMIC DNA]</scope>
    <source>
        <strain evidence="3 4">CCTCC AA 208026</strain>
    </source>
</reference>
<feature type="domain" description="HTH merR-type" evidence="2">
    <location>
        <begin position="5"/>
        <end position="91"/>
    </location>
</feature>
<protein>
    <submittedName>
        <fullName evidence="3">MerR family transcriptional regulator</fullName>
    </submittedName>
</protein>
<feature type="region of interest" description="Disordered" evidence="1">
    <location>
        <begin position="219"/>
        <end position="258"/>
    </location>
</feature>
<sequence>MSDTWTIGELVERAADTLGPSAPRPNGRVRDVPNERLIRWYTTIGLLDPPLTRRGRVALYGRRHLLQLVAVKRRQAEGLSIAEIQAELTGATDGTLEGIARLPAPAAAPDHAADVSDPTPARPRFWAQRPAPAPVAAAPPVVTPSPMAPPASPSEAAAHTDAFVHAEGHAHADGFLHGVRLSPGVTLLIDGRAPSPGDVAALREAALPLLSVLRERHLSAPPATPPASGRFDDPATGNGAGHPGPVRSGPDPSEGMHP</sequence>
<dbReference type="InterPro" id="IPR000551">
    <property type="entry name" value="MerR-type_HTH_dom"/>
</dbReference>
<evidence type="ECO:0000259" key="2">
    <source>
        <dbReference type="SMART" id="SM00422"/>
    </source>
</evidence>
<feature type="compositionally biased region" description="Low complexity" evidence="1">
    <location>
        <begin position="107"/>
        <end position="118"/>
    </location>
</feature>